<dbReference type="AlphaFoldDB" id="A0ABD1HZP0"/>
<feature type="compositionally biased region" description="Low complexity" evidence="7">
    <location>
        <begin position="186"/>
        <end position="200"/>
    </location>
</feature>
<dbReference type="EMBL" id="JBEAFC010000003">
    <property type="protein sequence ID" value="KAL1561048.1"/>
    <property type="molecule type" value="Genomic_DNA"/>
</dbReference>
<dbReference type="FunFam" id="3.30.730.10:FF:000001">
    <property type="entry name" value="Ethylene-responsive transcription factor 2"/>
    <property type="match status" value="1"/>
</dbReference>
<accession>A0ABD1HZP0</accession>
<dbReference type="InterPro" id="IPR001471">
    <property type="entry name" value="AP2/ERF_dom"/>
</dbReference>
<evidence type="ECO:0000256" key="6">
    <source>
        <dbReference type="ARBA" id="ARBA00023242"/>
    </source>
</evidence>
<evidence type="ECO:0000313" key="10">
    <source>
        <dbReference type="Proteomes" id="UP001567538"/>
    </source>
</evidence>
<dbReference type="CDD" id="cd00018">
    <property type="entry name" value="AP2"/>
    <property type="match status" value="1"/>
</dbReference>
<feature type="region of interest" description="Disordered" evidence="7">
    <location>
        <begin position="106"/>
        <end position="125"/>
    </location>
</feature>
<dbReference type="InterPro" id="IPR036955">
    <property type="entry name" value="AP2/ERF_dom_sf"/>
</dbReference>
<keyword evidence="4" id="KW-0238">DNA-binding</keyword>
<feature type="domain" description="AP2/ERF" evidence="8">
    <location>
        <begin position="121"/>
        <end position="178"/>
    </location>
</feature>
<dbReference type="GO" id="GO:0003677">
    <property type="term" value="F:DNA binding"/>
    <property type="evidence" value="ECO:0007669"/>
    <property type="project" value="UniProtKB-KW"/>
</dbReference>
<evidence type="ECO:0000259" key="8">
    <source>
        <dbReference type="PROSITE" id="PS51032"/>
    </source>
</evidence>
<keyword evidence="10" id="KW-1185">Reference proteome</keyword>
<evidence type="ECO:0000256" key="3">
    <source>
        <dbReference type="ARBA" id="ARBA00023015"/>
    </source>
</evidence>
<reference evidence="9 10" key="1">
    <citation type="submission" date="2024-06" db="EMBL/GenBank/DDBJ databases">
        <title>A chromosome level genome sequence of Diviner's sage (Salvia divinorum).</title>
        <authorList>
            <person name="Ford S.A."/>
            <person name="Ro D.-K."/>
            <person name="Ness R.W."/>
            <person name="Phillips M.A."/>
        </authorList>
    </citation>
    <scope>NUCLEOTIDE SEQUENCE [LARGE SCALE GENOMIC DNA]</scope>
    <source>
        <strain evidence="9">SAF-2024a</strain>
        <tissue evidence="9">Leaf</tissue>
    </source>
</reference>
<keyword evidence="6" id="KW-0539">Nucleus</keyword>
<dbReference type="PANTHER" id="PTHR31190">
    <property type="entry name" value="DNA-BINDING DOMAIN"/>
    <property type="match status" value="1"/>
</dbReference>
<feature type="compositionally biased region" description="Basic and acidic residues" evidence="7">
    <location>
        <begin position="202"/>
        <end position="216"/>
    </location>
</feature>
<dbReference type="Gene3D" id="3.30.730.10">
    <property type="entry name" value="AP2/ERF domain"/>
    <property type="match status" value="1"/>
</dbReference>
<dbReference type="Pfam" id="PF00847">
    <property type="entry name" value="AP2"/>
    <property type="match status" value="1"/>
</dbReference>
<dbReference type="SMART" id="SM00380">
    <property type="entry name" value="AP2"/>
    <property type="match status" value="1"/>
</dbReference>
<sequence length="272" mass="29468">MQRSNKRIKQEQINTIAAACLSMSAPPPPPRLSNDEEASVMVAALKNVITGEATLAAANAAHDFRFLSYGGAGGAFSVSADMETCRFCRIKGCLGCNLFNEEKKAGGGNAVAPPKKRKKKNYRGVRQRPWGKWAAEIRDPRKAARVWLGTFETAEDAARAYDRAAIEFRGPRAKLNFAFSDYTAAPEAASPATTASSTNSQRRKEDAVEAPPKKTSTEGNGGMWEIGSSSKKQSNIWDLTIGEEDIEEWMMMMDFNTGDSSDSANGGNVKSL</sequence>
<comment type="subcellular location">
    <subcellularLocation>
        <location evidence="1">Nucleus</location>
    </subcellularLocation>
</comment>
<organism evidence="9 10">
    <name type="scientific">Salvia divinorum</name>
    <name type="common">Maria pastora</name>
    <name type="synonym">Diviner's sage</name>
    <dbReference type="NCBI Taxonomy" id="28513"/>
    <lineage>
        <taxon>Eukaryota</taxon>
        <taxon>Viridiplantae</taxon>
        <taxon>Streptophyta</taxon>
        <taxon>Embryophyta</taxon>
        <taxon>Tracheophyta</taxon>
        <taxon>Spermatophyta</taxon>
        <taxon>Magnoliopsida</taxon>
        <taxon>eudicotyledons</taxon>
        <taxon>Gunneridae</taxon>
        <taxon>Pentapetalae</taxon>
        <taxon>asterids</taxon>
        <taxon>lamiids</taxon>
        <taxon>Lamiales</taxon>
        <taxon>Lamiaceae</taxon>
        <taxon>Nepetoideae</taxon>
        <taxon>Mentheae</taxon>
        <taxon>Salviinae</taxon>
        <taxon>Salvia</taxon>
        <taxon>Salvia subgen. Calosphace</taxon>
    </lineage>
</organism>
<dbReference type="InterPro" id="IPR016177">
    <property type="entry name" value="DNA-bd_dom_sf"/>
</dbReference>
<name>A0ABD1HZP0_SALDI</name>
<keyword evidence="5" id="KW-0804">Transcription</keyword>
<keyword evidence="3" id="KW-0805">Transcription regulation</keyword>
<dbReference type="SUPFAM" id="SSF54171">
    <property type="entry name" value="DNA-binding domain"/>
    <property type="match status" value="1"/>
</dbReference>
<proteinExistence type="predicted"/>
<dbReference type="Proteomes" id="UP001567538">
    <property type="component" value="Unassembled WGS sequence"/>
</dbReference>
<dbReference type="PANTHER" id="PTHR31190:SF181">
    <property type="entry name" value="OS02G0764700 PROTEIN"/>
    <property type="match status" value="1"/>
</dbReference>
<keyword evidence="2" id="KW-0611">Plant defense</keyword>
<evidence type="ECO:0000313" key="9">
    <source>
        <dbReference type="EMBL" id="KAL1561048.1"/>
    </source>
</evidence>
<gene>
    <name evidence="9" type="ORF">AAHA92_03798</name>
</gene>
<evidence type="ECO:0000256" key="2">
    <source>
        <dbReference type="ARBA" id="ARBA00022821"/>
    </source>
</evidence>
<protein>
    <submittedName>
        <fullName evidence="9">Ethylene-responsive transcription factor ERF109-like protein</fullName>
    </submittedName>
</protein>
<dbReference type="GO" id="GO:0006952">
    <property type="term" value="P:defense response"/>
    <property type="evidence" value="ECO:0007669"/>
    <property type="project" value="UniProtKB-KW"/>
</dbReference>
<feature type="region of interest" description="Disordered" evidence="7">
    <location>
        <begin position="186"/>
        <end position="231"/>
    </location>
</feature>
<dbReference type="PROSITE" id="PS51032">
    <property type="entry name" value="AP2_ERF"/>
    <property type="match status" value="1"/>
</dbReference>
<evidence type="ECO:0000256" key="5">
    <source>
        <dbReference type="ARBA" id="ARBA00023163"/>
    </source>
</evidence>
<dbReference type="InterPro" id="IPR044808">
    <property type="entry name" value="ERF_plant"/>
</dbReference>
<evidence type="ECO:0000256" key="7">
    <source>
        <dbReference type="SAM" id="MobiDB-lite"/>
    </source>
</evidence>
<feature type="compositionally biased region" description="Basic residues" evidence="7">
    <location>
        <begin position="114"/>
        <end position="125"/>
    </location>
</feature>
<evidence type="ECO:0000256" key="1">
    <source>
        <dbReference type="ARBA" id="ARBA00004123"/>
    </source>
</evidence>
<comment type="caution">
    <text evidence="9">The sequence shown here is derived from an EMBL/GenBank/DDBJ whole genome shotgun (WGS) entry which is preliminary data.</text>
</comment>
<dbReference type="GO" id="GO:0005634">
    <property type="term" value="C:nucleus"/>
    <property type="evidence" value="ECO:0007669"/>
    <property type="project" value="UniProtKB-SubCell"/>
</dbReference>
<dbReference type="PRINTS" id="PR00367">
    <property type="entry name" value="ETHRSPELEMNT"/>
</dbReference>
<evidence type="ECO:0000256" key="4">
    <source>
        <dbReference type="ARBA" id="ARBA00023125"/>
    </source>
</evidence>